<dbReference type="OrthoDB" id="3291843at2"/>
<comment type="caution">
    <text evidence="2">The sequence shown here is derived from an EMBL/GenBank/DDBJ whole genome shotgun (WGS) entry which is preliminary data.</text>
</comment>
<protein>
    <recommendedName>
        <fullName evidence="4">ATPase</fullName>
    </recommendedName>
</protein>
<proteinExistence type="predicted"/>
<name>A0A3N2D040_9MICO</name>
<dbReference type="AlphaFoldDB" id="A0A3N2D040"/>
<keyword evidence="1" id="KW-0175">Coiled coil</keyword>
<accession>A0A3N2D040</accession>
<organism evidence="2 3">
    <name type="scientific">Salana multivorans</name>
    <dbReference type="NCBI Taxonomy" id="120377"/>
    <lineage>
        <taxon>Bacteria</taxon>
        <taxon>Bacillati</taxon>
        <taxon>Actinomycetota</taxon>
        <taxon>Actinomycetes</taxon>
        <taxon>Micrococcales</taxon>
        <taxon>Beutenbergiaceae</taxon>
        <taxon>Salana</taxon>
    </lineage>
</organism>
<dbReference type="Proteomes" id="UP000275356">
    <property type="component" value="Unassembled WGS sequence"/>
</dbReference>
<evidence type="ECO:0000313" key="2">
    <source>
        <dbReference type="EMBL" id="ROR93131.1"/>
    </source>
</evidence>
<sequence>MTDHTTSTEDPAAGLLALLDDLRDVVEQARAMPMSASVLVNKAEVVDLIAAAREAVPDQVAAADRIVAEAEGVLARSKAEGADILAAAHVEADRLVSDHEITRLARERAAEIVAEAEARAAQLEADADDYCDSRLAQFEVDLGAVSKQVAAGRARLAARRGAQ</sequence>
<keyword evidence="3" id="KW-1185">Reference proteome</keyword>
<evidence type="ECO:0008006" key="4">
    <source>
        <dbReference type="Google" id="ProtNLM"/>
    </source>
</evidence>
<reference evidence="2 3" key="1">
    <citation type="submission" date="2018-11" db="EMBL/GenBank/DDBJ databases">
        <title>Sequencing the genomes of 1000 actinobacteria strains.</title>
        <authorList>
            <person name="Klenk H.-P."/>
        </authorList>
    </citation>
    <scope>NUCLEOTIDE SEQUENCE [LARGE SCALE GENOMIC DNA]</scope>
    <source>
        <strain evidence="2 3">DSM 13521</strain>
    </source>
</reference>
<dbReference type="EMBL" id="RKHQ01000002">
    <property type="protein sequence ID" value="ROR93131.1"/>
    <property type="molecule type" value="Genomic_DNA"/>
</dbReference>
<gene>
    <name evidence="2" type="ORF">EDD28_2538</name>
</gene>
<evidence type="ECO:0000256" key="1">
    <source>
        <dbReference type="SAM" id="Coils"/>
    </source>
</evidence>
<feature type="coiled-coil region" evidence="1">
    <location>
        <begin position="106"/>
        <end position="133"/>
    </location>
</feature>
<evidence type="ECO:0000313" key="3">
    <source>
        <dbReference type="Proteomes" id="UP000275356"/>
    </source>
</evidence>
<dbReference type="RefSeq" id="WP_123740134.1">
    <property type="nucleotide sequence ID" value="NZ_RKHQ01000002.1"/>
</dbReference>